<dbReference type="AlphaFoldDB" id="A0A482WCE6"/>
<dbReference type="PANTHER" id="PTHR24264">
    <property type="entry name" value="TRYPSIN-RELATED"/>
    <property type="match status" value="1"/>
</dbReference>
<accession>A0A482WCE6</accession>
<keyword evidence="5" id="KW-0720">Serine protease</keyword>
<feature type="non-terminal residue" evidence="7">
    <location>
        <position position="70"/>
    </location>
</feature>
<name>A0A482WCE6_ASBVE</name>
<dbReference type="GO" id="GO:0006508">
    <property type="term" value="P:proteolysis"/>
    <property type="evidence" value="ECO:0007669"/>
    <property type="project" value="UniProtKB-KW"/>
</dbReference>
<dbReference type="Gene3D" id="2.40.10.10">
    <property type="entry name" value="Trypsin-like serine proteases"/>
    <property type="match status" value="1"/>
</dbReference>
<dbReference type="PANTHER" id="PTHR24264:SF65">
    <property type="entry name" value="SRCR DOMAIN-CONTAINING PROTEIN"/>
    <property type="match status" value="1"/>
</dbReference>
<sequence>MLHVDDDVILCTMFSAGGYQPCKGDSGGPLVCEGVVIGVVSWGVECNIRNKPAVFGRVDAAIDFINNTLK</sequence>
<dbReference type="GO" id="GO:0004252">
    <property type="term" value="F:serine-type endopeptidase activity"/>
    <property type="evidence" value="ECO:0007669"/>
    <property type="project" value="InterPro"/>
</dbReference>
<keyword evidence="2" id="KW-0964">Secreted</keyword>
<evidence type="ECO:0000256" key="2">
    <source>
        <dbReference type="ARBA" id="ARBA00022525"/>
    </source>
</evidence>
<organism evidence="7 8">
    <name type="scientific">Asbolus verrucosus</name>
    <name type="common">Desert ironclad beetle</name>
    <dbReference type="NCBI Taxonomy" id="1661398"/>
    <lineage>
        <taxon>Eukaryota</taxon>
        <taxon>Metazoa</taxon>
        <taxon>Ecdysozoa</taxon>
        <taxon>Arthropoda</taxon>
        <taxon>Hexapoda</taxon>
        <taxon>Insecta</taxon>
        <taxon>Pterygota</taxon>
        <taxon>Neoptera</taxon>
        <taxon>Endopterygota</taxon>
        <taxon>Coleoptera</taxon>
        <taxon>Polyphaga</taxon>
        <taxon>Cucujiformia</taxon>
        <taxon>Tenebrionidae</taxon>
        <taxon>Pimeliinae</taxon>
        <taxon>Asbolus</taxon>
    </lineage>
</organism>
<dbReference type="Pfam" id="PF00089">
    <property type="entry name" value="Trypsin"/>
    <property type="match status" value="1"/>
</dbReference>
<comment type="caution">
    <text evidence="7">The sequence shown here is derived from an EMBL/GenBank/DDBJ whole genome shotgun (WGS) entry which is preliminary data.</text>
</comment>
<dbReference type="Proteomes" id="UP000292052">
    <property type="component" value="Unassembled WGS sequence"/>
</dbReference>
<dbReference type="InterPro" id="IPR001254">
    <property type="entry name" value="Trypsin_dom"/>
</dbReference>
<gene>
    <name evidence="7" type="ORF">BDFB_015328</name>
</gene>
<evidence type="ECO:0000259" key="6">
    <source>
        <dbReference type="PROSITE" id="PS50240"/>
    </source>
</evidence>
<dbReference type="PROSITE" id="PS50240">
    <property type="entry name" value="TRYPSIN_DOM"/>
    <property type="match status" value="1"/>
</dbReference>
<dbReference type="EMBL" id="QDEB01003752">
    <property type="protein sequence ID" value="RZC42912.1"/>
    <property type="molecule type" value="Genomic_DNA"/>
</dbReference>
<dbReference type="InterPro" id="IPR050127">
    <property type="entry name" value="Serine_Proteases_S1"/>
</dbReference>
<evidence type="ECO:0000256" key="5">
    <source>
        <dbReference type="ARBA" id="ARBA00022825"/>
    </source>
</evidence>
<dbReference type="InterPro" id="IPR009003">
    <property type="entry name" value="Peptidase_S1_PA"/>
</dbReference>
<evidence type="ECO:0000256" key="3">
    <source>
        <dbReference type="ARBA" id="ARBA00022670"/>
    </source>
</evidence>
<evidence type="ECO:0000313" key="7">
    <source>
        <dbReference type="EMBL" id="RZC42912.1"/>
    </source>
</evidence>
<dbReference type="OrthoDB" id="6781037at2759"/>
<reference evidence="7 8" key="1">
    <citation type="submission" date="2017-03" db="EMBL/GenBank/DDBJ databases">
        <title>Genome of the blue death feigning beetle - Asbolus verrucosus.</title>
        <authorList>
            <person name="Rider S.D."/>
        </authorList>
    </citation>
    <scope>NUCLEOTIDE SEQUENCE [LARGE SCALE GENOMIC DNA]</scope>
    <source>
        <strain evidence="7">Butters</strain>
        <tissue evidence="7">Head and leg muscle</tissue>
    </source>
</reference>
<dbReference type="InterPro" id="IPR043504">
    <property type="entry name" value="Peptidase_S1_PA_chymotrypsin"/>
</dbReference>
<evidence type="ECO:0000256" key="4">
    <source>
        <dbReference type="ARBA" id="ARBA00022801"/>
    </source>
</evidence>
<dbReference type="GO" id="GO:0005615">
    <property type="term" value="C:extracellular space"/>
    <property type="evidence" value="ECO:0007669"/>
    <property type="project" value="TreeGrafter"/>
</dbReference>
<keyword evidence="4" id="KW-0378">Hydrolase</keyword>
<dbReference type="STRING" id="1661398.A0A482WCE6"/>
<evidence type="ECO:0000313" key="8">
    <source>
        <dbReference type="Proteomes" id="UP000292052"/>
    </source>
</evidence>
<protein>
    <submittedName>
        <fullName evidence="7">Trypsin domain containing protein</fullName>
    </submittedName>
</protein>
<feature type="domain" description="Peptidase S1" evidence="6">
    <location>
        <begin position="1"/>
        <end position="70"/>
    </location>
</feature>
<dbReference type="SUPFAM" id="SSF50494">
    <property type="entry name" value="Trypsin-like serine proteases"/>
    <property type="match status" value="1"/>
</dbReference>
<keyword evidence="3" id="KW-0645">Protease</keyword>
<proteinExistence type="predicted"/>
<keyword evidence="8" id="KW-1185">Reference proteome</keyword>
<evidence type="ECO:0000256" key="1">
    <source>
        <dbReference type="ARBA" id="ARBA00004613"/>
    </source>
</evidence>
<comment type="subcellular location">
    <subcellularLocation>
        <location evidence="1">Secreted</location>
    </subcellularLocation>
</comment>